<dbReference type="SUPFAM" id="SSF52833">
    <property type="entry name" value="Thioredoxin-like"/>
    <property type="match status" value="1"/>
</dbReference>
<accession>A0A6H0WP07</accession>
<evidence type="ECO:0000313" key="1">
    <source>
        <dbReference type="EMBL" id="QIW81046.1"/>
    </source>
</evidence>
<dbReference type="NCBIfam" id="TIGR04019">
    <property type="entry name" value="B_thiol_YtxJ"/>
    <property type="match status" value="1"/>
</dbReference>
<dbReference type="EMBL" id="CP048852">
    <property type="protein sequence ID" value="QIW81046.1"/>
    <property type="molecule type" value="Genomic_DNA"/>
</dbReference>
<dbReference type="RefSeq" id="WP_024714623.1">
    <property type="nucleotide sequence ID" value="NZ_CP048852.1"/>
</dbReference>
<gene>
    <name evidence="1" type="primary">ytxJ</name>
    <name evidence="1" type="ORF">G4P54_15165</name>
</gene>
<sequence>MAKQLIRSEEEFKRIAEQEGTFVFFKHSTTCPISQAAFHEFDAFANHHEDVPVYYLQVQEARPLSNFIAETYGVKHESPQVFVIQNGKVKWHTSHSQITEAAIEQHLS</sequence>
<dbReference type="InterPro" id="IPR022551">
    <property type="entry name" value="BrxC"/>
</dbReference>
<reference evidence="1 2" key="1">
    <citation type="submission" date="2020-02" db="EMBL/GenBank/DDBJ databases">
        <title>Genome sequencing, annotation and comparative genomic analysis of Bacillus tequilensis EA-CB0015, an effective biological control agent against Pseudocercospora fijiensis in banana plants.</title>
        <authorList>
            <person name="Cuellar-Gaviria T.Z."/>
            <person name="Ju K.-S."/>
            <person name="Villegas-Escobar V."/>
        </authorList>
    </citation>
    <scope>NUCLEOTIDE SEQUENCE [LARGE SCALE GENOMIC DNA]</scope>
    <source>
        <strain evidence="1 2">EA-CB0015</strain>
    </source>
</reference>
<dbReference type="Proteomes" id="UP000501914">
    <property type="component" value="Chromosome"/>
</dbReference>
<dbReference type="Pfam" id="PF11009">
    <property type="entry name" value="BrxC"/>
    <property type="match status" value="1"/>
</dbReference>
<evidence type="ECO:0000313" key="2">
    <source>
        <dbReference type="Proteomes" id="UP000501914"/>
    </source>
</evidence>
<dbReference type="KEGG" id="bteq:G4P54_15165"/>
<dbReference type="AlphaFoldDB" id="A0A6H0WP07"/>
<keyword evidence="2" id="KW-1185">Reference proteome</keyword>
<dbReference type="InterPro" id="IPR036249">
    <property type="entry name" value="Thioredoxin-like_sf"/>
</dbReference>
<proteinExistence type="predicted"/>
<organism evidence="1 2">
    <name type="scientific">Bacillus tequilensis</name>
    <dbReference type="NCBI Taxonomy" id="227866"/>
    <lineage>
        <taxon>Bacteria</taxon>
        <taxon>Bacillati</taxon>
        <taxon>Bacillota</taxon>
        <taxon>Bacilli</taxon>
        <taxon>Bacillales</taxon>
        <taxon>Bacillaceae</taxon>
        <taxon>Bacillus</taxon>
    </lineage>
</organism>
<protein>
    <submittedName>
        <fullName evidence="1">Bacillithiol system redox-active protein YtxJ</fullName>
    </submittedName>
</protein>
<dbReference type="Gene3D" id="3.40.30.10">
    <property type="entry name" value="Glutaredoxin"/>
    <property type="match status" value="1"/>
</dbReference>
<name>A0A6H0WP07_9BACI</name>